<comment type="function">
    <text evidence="2">Antitoxin component of a type II toxin-antitoxin (TA) system.</text>
</comment>
<name>A0ABQ1H371_9SPHN</name>
<dbReference type="PANTHER" id="PTHR35377">
    <property type="entry name" value="ANTITOXIN VAPB49-RELATED-RELATED"/>
    <property type="match status" value="1"/>
</dbReference>
<dbReference type="SUPFAM" id="SSF143120">
    <property type="entry name" value="YefM-like"/>
    <property type="match status" value="1"/>
</dbReference>
<protein>
    <recommendedName>
        <fullName evidence="2">Antitoxin</fullName>
    </recommendedName>
</protein>
<gene>
    <name evidence="3" type="ORF">GCM10011395_29490</name>
</gene>
<keyword evidence="4" id="KW-1185">Reference proteome</keyword>
<accession>A0ABQ1H371</accession>
<sequence length="86" mass="9414">MHISVSDAKAHLTDLVRRAEAGEEITLTRRGAPTVRLVPVVATDLREQRRQALDKFRGIAKGKPGMEGVTAATIADFLYDENGWPA</sequence>
<organism evidence="3 4">
    <name type="scientific">Sphingomonas psychrolutea</name>
    <dbReference type="NCBI Taxonomy" id="1259676"/>
    <lineage>
        <taxon>Bacteria</taxon>
        <taxon>Pseudomonadati</taxon>
        <taxon>Pseudomonadota</taxon>
        <taxon>Alphaproteobacteria</taxon>
        <taxon>Sphingomonadales</taxon>
        <taxon>Sphingomonadaceae</taxon>
        <taxon>Sphingomonas</taxon>
    </lineage>
</organism>
<evidence type="ECO:0000256" key="2">
    <source>
        <dbReference type="RuleBase" id="RU362080"/>
    </source>
</evidence>
<comment type="similarity">
    <text evidence="1 2">Belongs to the phD/YefM antitoxin family.</text>
</comment>
<evidence type="ECO:0000313" key="4">
    <source>
        <dbReference type="Proteomes" id="UP000618591"/>
    </source>
</evidence>
<evidence type="ECO:0000256" key="1">
    <source>
        <dbReference type="ARBA" id="ARBA00009981"/>
    </source>
</evidence>
<dbReference type="Gene3D" id="3.40.1620.10">
    <property type="entry name" value="YefM-like domain"/>
    <property type="match status" value="1"/>
</dbReference>
<dbReference type="RefSeq" id="WP_188448824.1">
    <property type="nucleotide sequence ID" value="NZ_BMDW01000021.1"/>
</dbReference>
<dbReference type="EMBL" id="BMDW01000021">
    <property type="protein sequence ID" value="GGA57165.1"/>
    <property type="molecule type" value="Genomic_DNA"/>
</dbReference>
<dbReference type="Proteomes" id="UP000618591">
    <property type="component" value="Unassembled WGS sequence"/>
</dbReference>
<dbReference type="Pfam" id="PF02604">
    <property type="entry name" value="PhdYeFM_antitox"/>
    <property type="match status" value="1"/>
</dbReference>
<evidence type="ECO:0000313" key="3">
    <source>
        <dbReference type="EMBL" id="GGA57165.1"/>
    </source>
</evidence>
<dbReference type="InterPro" id="IPR006442">
    <property type="entry name" value="Antitoxin_Phd/YefM"/>
</dbReference>
<dbReference type="NCBIfam" id="TIGR01552">
    <property type="entry name" value="phd_fam"/>
    <property type="match status" value="1"/>
</dbReference>
<proteinExistence type="inferred from homology"/>
<dbReference type="InterPro" id="IPR036165">
    <property type="entry name" value="YefM-like_sf"/>
</dbReference>
<comment type="caution">
    <text evidence="3">The sequence shown here is derived from an EMBL/GenBank/DDBJ whole genome shotgun (WGS) entry which is preliminary data.</text>
</comment>
<reference evidence="4" key="1">
    <citation type="journal article" date="2019" name="Int. J. Syst. Evol. Microbiol.">
        <title>The Global Catalogue of Microorganisms (GCM) 10K type strain sequencing project: providing services to taxonomists for standard genome sequencing and annotation.</title>
        <authorList>
            <consortium name="The Broad Institute Genomics Platform"/>
            <consortium name="The Broad Institute Genome Sequencing Center for Infectious Disease"/>
            <person name="Wu L."/>
            <person name="Ma J."/>
        </authorList>
    </citation>
    <scope>NUCLEOTIDE SEQUENCE [LARGE SCALE GENOMIC DNA]</scope>
    <source>
        <strain evidence="4">CGMCC 1.10106</strain>
    </source>
</reference>
<dbReference type="InterPro" id="IPR051416">
    <property type="entry name" value="phD-YefM_TA_antitoxins"/>
</dbReference>